<organism evidence="2 3">
    <name type="scientific">Stieleria bergensis</name>
    <dbReference type="NCBI Taxonomy" id="2528025"/>
    <lineage>
        <taxon>Bacteria</taxon>
        <taxon>Pseudomonadati</taxon>
        <taxon>Planctomycetota</taxon>
        <taxon>Planctomycetia</taxon>
        <taxon>Pirellulales</taxon>
        <taxon>Pirellulaceae</taxon>
        <taxon>Stieleria</taxon>
    </lineage>
</organism>
<dbReference type="PANTHER" id="PTHR34203:SF15">
    <property type="entry name" value="SLL1173 PROTEIN"/>
    <property type="match status" value="1"/>
</dbReference>
<gene>
    <name evidence="2" type="ORF">SV7mr_14980</name>
</gene>
<dbReference type="OrthoDB" id="261740at2"/>
<protein>
    <recommendedName>
        <fullName evidence="1">Methyltransferase FkbM domain-containing protein</fullName>
    </recommendedName>
</protein>
<dbReference type="AlphaFoldDB" id="A0A517SS83"/>
<dbReference type="NCBIfam" id="TIGR01444">
    <property type="entry name" value="fkbM_fam"/>
    <property type="match status" value="1"/>
</dbReference>
<evidence type="ECO:0000259" key="1">
    <source>
        <dbReference type="Pfam" id="PF05050"/>
    </source>
</evidence>
<proteinExistence type="predicted"/>
<sequence length="260" mass="28950">MFPTINRIKECRHGTMVYNIHDMYIGRSLDLYGEFSEGEIALFSQFIRPGHVIVEAGANMGAHTVWFGKQVGPQGAVLAFEPQRIIFQLLNANIALNQLTNVHAMWAALGQRPGLTVVPQLDYGKQNNFGGLSLGEFQNGQSVEVRTIDRLNLPQCDFIKVDVEGMEQDVLAGATQTIAKHQPALYVENDREDKARALTQFIDALGYNMYWHTPLLFSSNNFAGNPQNVFGGILSRNMLCLPKSRKQQISGLKPVEVVTD</sequence>
<accession>A0A517SS83</accession>
<reference evidence="2 3" key="1">
    <citation type="submission" date="2019-02" db="EMBL/GenBank/DDBJ databases">
        <title>Deep-cultivation of Planctomycetes and their phenomic and genomic characterization uncovers novel biology.</title>
        <authorList>
            <person name="Wiegand S."/>
            <person name="Jogler M."/>
            <person name="Boedeker C."/>
            <person name="Pinto D."/>
            <person name="Vollmers J."/>
            <person name="Rivas-Marin E."/>
            <person name="Kohn T."/>
            <person name="Peeters S.H."/>
            <person name="Heuer A."/>
            <person name="Rast P."/>
            <person name="Oberbeckmann S."/>
            <person name="Bunk B."/>
            <person name="Jeske O."/>
            <person name="Meyerdierks A."/>
            <person name="Storesund J.E."/>
            <person name="Kallscheuer N."/>
            <person name="Luecker S."/>
            <person name="Lage O.M."/>
            <person name="Pohl T."/>
            <person name="Merkel B.J."/>
            <person name="Hornburger P."/>
            <person name="Mueller R.-W."/>
            <person name="Bruemmer F."/>
            <person name="Labrenz M."/>
            <person name="Spormann A.M."/>
            <person name="Op den Camp H."/>
            <person name="Overmann J."/>
            <person name="Amann R."/>
            <person name="Jetten M.S.M."/>
            <person name="Mascher T."/>
            <person name="Medema M.H."/>
            <person name="Devos D.P."/>
            <person name="Kaster A.-K."/>
            <person name="Ovreas L."/>
            <person name="Rohde M."/>
            <person name="Galperin M.Y."/>
            <person name="Jogler C."/>
        </authorList>
    </citation>
    <scope>NUCLEOTIDE SEQUENCE [LARGE SCALE GENOMIC DNA]</scope>
    <source>
        <strain evidence="2 3">SV_7m_r</strain>
    </source>
</reference>
<dbReference type="Proteomes" id="UP000315003">
    <property type="component" value="Chromosome"/>
</dbReference>
<dbReference type="InterPro" id="IPR052514">
    <property type="entry name" value="SAM-dependent_MTase"/>
</dbReference>
<dbReference type="EMBL" id="CP036272">
    <property type="protein sequence ID" value="QDT58994.1"/>
    <property type="molecule type" value="Genomic_DNA"/>
</dbReference>
<evidence type="ECO:0000313" key="2">
    <source>
        <dbReference type="EMBL" id="QDT58994.1"/>
    </source>
</evidence>
<evidence type="ECO:0000313" key="3">
    <source>
        <dbReference type="Proteomes" id="UP000315003"/>
    </source>
</evidence>
<dbReference type="Pfam" id="PF05050">
    <property type="entry name" value="Methyltransf_21"/>
    <property type="match status" value="1"/>
</dbReference>
<dbReference type="SUPFAM" id="SSF53335">
    <property type="entry name" value="S-adenosyl-L-methionine-dependent methyltransferases"/>
    <property type="match status" value="1"/>
</dbReference>
<name>A0A517SS83_9BACT</name>
<dbReference type="InterPro" id="IPR029063">
    <property type="entry name" value="SAM-dependent_MTases_sf"/>
</dbReference>
<dbReference type="Gene3D" id="3.40.50.150">
    <property type="entry name" value="Vaccinia Virus protein VP39"/>
    <property type="match status" value="1"/>
</dbReference>
<dbReference type="PANTHER" id="PTHR34203">
    <property type="entry name" value="METHYLTRANSFERASE, FKBM FAMILY PROTEIN"/>
    <property type="match status" value="1"/>
</dbReference>
<dbReference type="RefSeq" id="WP_145270558.1">
    <property type="nucleotide sequence ID" value="NZ_CP036272.1"/>
</dbReference>
<keyword evidence="3" id="KW-1185">Reference proteome</keyword>
<feature type="domain" description="Methyltransferase FkbM" evidence="1">
    <location>
        <begin position="56"/>
        <end position="208"/>
    </location>
</feature>
<dbReference type="InterPro" id="IPR006342">
    <property type="entry name" value="FkbM_mtfrase"/>
</dbReference>